<reference evidence="3 4" key="1">
    <citation type="submission" date="2018-06" db="EMBL/GenBank/DDBJ databases">
        <title>Three novel Pseudomonas species isolated from symptomatic oak.</title>
        <authorList>
            <person name="Bueno-Gonzalez V."/>
            <person name="Brady C."/>
        </authorList>
    </citation>
    <scope>NUCLEOTIDE SEQUENCE [LARGE SCALE GENOMIC DNA]</scope>
    <source>
        <strain evidence="3 4">P9A</strain>
    </source>
</reference>
<dbReference type="SUPFAM" id="SSF51182">
    <property type="entry name" value="RmlC-like cupins"/>
    <property type="match status" value="1"/>
</dbReference>
<feature type="domain" description="HTH cro/C1-type" evidence="2">
    <location>
        <begin position="18"/>
        <end position="72"/>
    </location>
</feature>
<dbReference type="GO" id="GO:0005829">
    <property type="term" value="C:cytosol"/>
    <property type="evidence" value="ECO:0007669"/>
    <property type="project" value="TreeGrafter"/>
</dbReference>
<dbReference type="InterPro" id="IPR010982">
    <property type="entry name" value="Lambda_DNA-bd_dom_sf"/>
</dbReference>
<protein>
    <submittedName>
        <fullName evidence="3">Transcriptional regulator</fullName>
    </submittedName>
</protein>
<name>A0A4Q9QS36_9GAMM</name>
<dbReference type="InterPro" id="IPR014710">
    <property type="entry name" value="RmlC-like_jellyroll"/>
</dbReference>
<dbReference type="Gene3D" id="2.60.120.10">
    <property type="entry name" value="Jelly Rolls"/>
    <property type="match status" value="1"/>
</dbReference>
<dbReference type="CDD" id="cd00093">
    <property type="entry name" value="HTH_XRE"/>
    <property type="match status" value="1"/>
</dbReference>
<dbReference type="Gene3D" id="1.10.260.40">
    <property type="entry name" value="lambda repressor-like DNA-binding domains"/>
    <property type="match status" value="1"/>
</dbReference>
<accession>A0A4Q9QS36</accession>
<comment type="caution">
    <text evidence="3">The sequence shown here is derived from an EMBL/GenBank/DDBJ whole genome shotgun (WGS) entry which is preliminary data.</text>
</comment>
<dbReference type="CDD" id="cd02209">
    <property type="entry name" value="cupin_XRE_C"/>
    <property type="match status" value="1"/>
</dbReference>
<organism evidence="3 4">
    <name type="scientific">Phytopseudomonas daroniae</name>
    <dbReference type="NCBI Taxonomy" id="2487519"/>
    <lineage>
        <taxon>Bacteria</taxon>
        <taxon>Pseudomonadati</taxon>
        <taxon>Pseudomonadota</taxon>
        <taxon>Gammaproteobacteria</taxon>
        <taxon>Pseudomonadales</taxon>
        <taxon>Pseudomonadaceae</taxon>
        <taxon>Phytopseudomonas</taxon>
    </lineage>
</organism>
<dbReference type="RefSeq" id="WP_131178396.1">
    <property type="nucleotide sequence ID" value="NZ_QJUI01000002.1"/>
</dbReference>
<dbReference type="PANTHER" id="PTHR46797:SF20">
    <property type="entry name" value="BLR4304 PROTEIN"/>
    <property type="match status" value="1"/>
</dbReference>
<dbReference type="Proteomes" id="UP000292302">
    <property type="component" value="Unassembled WGS sequence"/>
</dbReference>
<dbReference type="SMART" id="SM00530">
    <property type="entry name" value="HTH_XRE"/>
    <property type="match status" value="1"/>
</dbReference>
<keyword evidence="1" id="KW-0238">DNA-binding</keyword>
<dbReference type="OrthoDB" id="9805356at2"/>
<dbReference type="AlphaFoldDB" id="A0A4Q9QS36"/>
<proteinExistence type="predicted"/>
<dbReference type="Pfam" id="PF01381">
    <property type="entry name" value="HTH_3"/>
    <property type="match status" value="1"/>
</dbReference>
<keyword evidence="4" id="KW-1185">Reference proteome</keyword>
<dbReference type="PANTHER" id="PTHR46797">
    <property type="entry name" value="HTH-TYPE TRANSCRIPTIONAL REGULATOR"/>
    <property type="match status" value="1"/>
</dbReference>
<sequence>MSSLDTSLSNEAALGRRVKALRKKSQLTLQQTSAITGVAISTLSKIENGQMSPTLDVILKLSNGLQTDINDLLTDKAATPPTGRKSIVRRGEGVVHQTDQHIYELRHTDLKQRRMHTAIVTLKARTTENFPQALNIRGEEFVYVLSGSVRVYLEHYEPVDLETGDSLYFDSPMGQAGISTSKKPAQVLWVYYEDK</sequence>
<dbReference type="InterPro" id="IPR001387">
    <property type="entry name" value="Cro/C1-type_HTH"/>
</dbReference>
<evidence type="ECO:0000313" key="4">
    <source>
        <dbReference type="Proteomes" id="UP000292302"/>
    </source>
</evidence>
<evidence type="ECO:0000256" key="1">
    <source>
        <dbReference type="ARBA" id="ARBA00023125"/>
    </source>
</evidence>
<dbReference type="GO" id="GO:0003677">
    <property type="term" value="F:DNA binding"/>
    <property type="evidence" value="ECO:0007669"/>
    <property type="project" value="UniProtKB-KW"/>
</dbReference>
<dbReference type="PROSITE" id="PS50943">
    <property type="entry name" value="HTH_CROC1"/>
    <property type="match status" value="1"/>
</dbReference>
<evidence type="ECO:0000259" key="2">
    <source>
        <dbReference type="PROSITE" id="PS50943"/>
    </source>
</evidence>
<dbReference type="InterPro" id="IPR011051">
    <property type="entry name" value="RmlC_Cupin_sf"/>
</dbReference>
<dbReference type="SUPFAM" id="SSF47413">
    <property type="entry name" value="lambda repressor-like DNA-binding domains"/>
    <property type="match status" value="1"/>
</dbReference>
<dbReference type="InterPro" id="IPR050807">
    <property type="entry name" value="TransReg_Diox_bact_type"/>
</dbReference>
<dbReference type="EMBL" id="QJUI01000002">
    <property type="protein sequence ID" value="TBU83251.1"/>
    <property type="molecule type" value="Genomic_DNA"/>
</dbReference>
<evidence type="ECO:0000313" key="3">
    <source>
        <dbReference type="EMBL" id="TBU83251.1"/>
    </source>
</evidence>
<gene>
    <name evidence="3" type="ORF">DNK06_02065</name>
</gene>
<dbReference type="Pfam" id="PF07883">
    <property type="entry name" value="Cupin_2"/>
    <property type="match status" value="1"/>
</dbReference>
<dbReference type="GO" id="GO:0003700">
    <property type="term" value="F:DNA-binding transcription factor activity"/>
    <property type="evidence" value="ECO:0007669"/>
    <property type="project" value="TreeGrafter"/>
</dbReference>
<dbReference type="InterPro" id="IPR013096">
    <property type="entry name" value="Cupin_2"/>
</dbReference>